<gene>
    <name evidence="3" type="ORF">CSSPTR1EN2_LOCUS5266</name>
</gene>
<keyword evidence="2" id="KW-0812">Transmembrane</keyword>
<organism evidence="3 4">
    <name type="scientific">Sphagnum troendelagicum</name>
    <dbReference type="NCBI Taxonomy" id="128251"/>
    <lineage>
        <taxon>Eukaryota</taxon>
        <taxon>Viridiplantae</taxon>
        <taxon>Streptophyta</taxon>
        <taxon>Embryophyta</taxon>
        <taxon>Bryophyta</taxon>
        <taxon>Sphagnophytina</taxon>
        <taxon>Sphagnopsida</taxon>
        <taxon>Sphagnales</taxon>
        <taxon>Sphagnaceae</taxon>
        <taxon>Sphagnum</taxon>
    </lineage>
</organism>
<dbReference type="SUPFAM" id="SSF48690">
    <property type="entry name" value="Epsilon subunit of mitochondrial F1F0-ATP synthase"/>
    <property type="match status" value="1"/>
</dbReference>
<evidence type="ECO:0000256" key="2">
    <source>
        <dbReference type="SAM" id="Phobius"/>
    </source>
</evidence>
<dbReference type="InterPro" id="IPR006721">
    <property type="entry name" value="ATP_synth_F1_esu_mt"/>
</dbReference>
<sequence>MYWKNAGMTYVSYVNTCAAMVRNCLKEPHKTKAVSREQVYYKLQTNQEGEPQKLGSIFCECSIAWLMALMMLAAFGTGDSPCPTNKEGIITDVSRDIGARDLAWDRQHNSSKESGAGLDFGFPGLWLGFGLGVGYGVGVGFGYGLGKGRAYDANMRYNNLGRLPKRSNGFASSSG</sequence>
<reference evidence="3" key="1">
    <citation type="submission" date="2024-02" db="EMBL/GenBank/DDBJ databases">
        <authorList>
            <consortium name="ELIXIR-Norway"/>
            <consortium name="Elixir Norway"/>
        </authorList>
    </citation>
    <scope>NUCLEOTIDE SEQUENCE</scope>
</reference>
<evidence type="ECO:0000313" key="4">
    <source>
        <dbReference type="Proteomes" id="UP001497512"/>
    </source>
</evidence>
<evidence type="ECO:0000256" key="1">
    <source>
        <dbReference type="ARBA" id="ARBA00009502"/>
    </source>
</evidence>
<dbReference type="Proteomes" id="UP001497512">
    <property type="component" value="Chromosome 12"/>
</dbReference>
<feature type="transmembrane region" description="Helical" evidence="2">
    <location>
        <begin position="125"/>
        <end position="146"/>
    </location>
</feature>
<dbReference type="CDD" id="cd12153">
    <property type="entry name" value="F1-ATPase_epsilon"/>
    <property type="match status" value="1"/>
</dbReference>
<dbReference type="Pfam" id="PF04627">
    <property type="entry name" value="ATP-synt_Eps"/>
    <property type="match status" value="1"/>
</dbReference>
<feature type="transmembrane region" description="Helical" evidence="2">
    <location>
        <begin position="54"/>
        <end position="75"/>
    </location>
</feature>
<protein>
    <submittedName>
        <fullName evidence="3">Uncharacterized protein</fullName>
    </submittedName>
</protein>
<dbReference type="PANTHER" id="PTHR12448:SF0">
    <property type="entry name" value="ATP SYNTHASE SUBUNIT EPSILON, MITOCHONDRIAL"/>
    <property type="match status" value="1"/>
</dbReference>
<name>A0ABP0TM59_9BRYO</name>
<keyword evidence="2" id="KW-1133">Transmembrane helix</keyword>
<keyword evidence="2" id="KW-0472">Membrane</keyword>
<dbReference type="PANTHER" id="PTHR12448">
    <property type="entry name" value="ATP SYNTHASE EPSILON CHAIN, MITOCHONDRIAL"/>
    <property type="match status" value="1"/>
</dbReference>
<evidence type="ECO:0000313" key="3">
    <source>
        <dbReference type="EMBL" id="CAK9200097.1"/>
    </source>
</evidence>
<comment type="similarity">
    <text evidence="1">Belongs to the eukaryotic ATPase epsilon family.</text>
</comment>
<dbReference type="InterPro" id="IPR036742">
    <property type="entry name" value="ATP_synth_F1_esu_sf_mt"/>
</dbReference>
<dbReference type="EMBL" id="OZ019904">
    <property type="protein sequence ID" value="CAK9200097.1"/>
    <property type="molecule type" value="Genomic_DNA"/>
</dbReference>
<dbReference type="Gene3D" id="1.10.1620.20">
    <property type="entry name" value="ATP synthase, F1 complex, epsilon subunit superfamily, mitochondrial"/>
    <property type="match status" value="1"/>
</dbReference>
<proteinExistence type="inferred from homology"/>
<keyword evidence="4" id="KW-1185">Reference proteome</keyword>
<accession>A0ABP0TM59</accession>